<comment type="caution">
    <text evidence="2">The sequence shown here is derived from an EMBL/GenBank/DDBJ whole genome shotgun (WGS) entry which is preliminary data.</text>
</comment>
<organism evidence="2 3">
    <name type="scientific">Gigaspora margarita</name>
    <dbReference type="NCBI Taxonomy" id="4874"/>
    <lineage>
        <taxon>Eukaryota</taxon>
        <taxon>Fungi</taxon>
        <taxon>Fungi incertae sedis</taxon>
        <taxon>Mucoromycota</taxon>
        <taxon>Glomeromycotina</taxon>
        <taxon>Glomeromycetes</taxon>
        <taxon>Diversisporales</taxon>
        <taxon>Gigasporaceae</taxon>
        <taxon>Gigaspora</taxon>
    </lineage>
</organism>
<feature type="domain" description="B30.2/SPRY" evidence="1">
    <location>
        <begin position="12"/>
        <end position="214"/>
    </location>
</feature>
<name>A0A8H4AMH6_GIGMA</name>
<dbReference type="PANTHER" id="PTHR12864">
    <property type="entry name" value="RAN BINDING PROTEIN 9-RELATED"/>
    <property type="match status" value="1"/>
</dbReference>
<dbReference type="SMART" id="SM00449">
    <property type="entry name" value="SPRY"/>
    <property type="match status" value="1"/>
</dbReference>
<dbReference type="Proteomes" id="UP000439903">
    <property type="component" value="Unassembled WGS sequence"/>
</dbReference>
<sequence length="235" mass="26352">MMSSDEFLPSYLRHSPINKYKKNAYNQILLPTHWNSMDCWPYINIMDDDNLKLKYNGPGRVLSDEASIRTNKPIPPEVGLFYFEITILSSEENGCIGIGYCKSDVGLNTLPGWISDSIGYHGDDGHLFCGRGNGKIFGPCYAAGDTVGCGINFFNKEIFFTKNGINIGKGQFIHFETYSYDYLINHELVGEMYPMCGMAINGECIVTNFGTKPFIFNIDNYAEAIFAAAESKERT</sequence>
<evidence type="ECO:0000259" key="1">
    <source>
        <dbReference type="PROSITE" id="PS50188"/>
    </source>
</evidence>
<dbReference type="InterPro" id="IPR001870">
    <property type="entry name" value="B30.2/SPRY"/>
</dbReference>
<dbReference type="InterPro" id="IPR013320">
    <property type="entry name" value="ConA-like_dom_sf"/>
</dbReference>
<dbReference type="EMBL" id="WTPW01000421">
    <property type="protein sequence ID" value="KAF0512700.1"/>
    <property type="molecule type" value="Genomic_DNA"/>
</dbReference>
<reference evidence="2 3" key="1">
    <citation type="journal article" date="2019" name="Environ. Microbiol.">
        <title>At the nexus of three kingdoms: the genome of the mycorrhizal fungus Gigaspora margarita provides insights into plant, endobacterial and fungal interactions.</title>
        <authorList>
            <person name="Venice F."/>
            <person name="Ghignone S."/>
            <person name="Salvioli di Fossalunga A."/>
            <person name="Amselem J."/>
            <person name="Novero M."/>
            <person name="Xianan X."/>
            <person name="Sedzielewska Toro K."/>
            <person name="Morin E."/>
            <person name="Lipzen A."/>
            <person name="Grigoriev I.V."/>
            <person name="Henrissat B."/>
            <person name="Martin F.M."/>
            <person name="Bonfante P."/>
        </authorList>
    </citation>
    <scope>NUCLEOTIDE SEQUENCE [LARGE SCALE GENOMIC DNA]</scope>
    <source>
        <strain evidence="2 3">BEG34</strain>
    </source>
</reference>
<dbReference type="InterPro" id="IPR043136">
    <property type="entry name" value="B30.2/SPRY_sf"/>
</dbReference>
<dbReference type="SUPFAM" id="SSF49899">
    <property type="entry name" value="Concanavalin A-like lectins/glucanases"/>
    <property type="match status" value="1"/>
</dbReference>
<dbReference type="Gene3D" id="2.60.120.920">
    <property type="match status" value="1"/>
</dbReference>
<dbReference type="OrthoDB" id="25503at2759"/>
<accession>A0A8H4AMH6</accession>
<proteinExistence type="predicted"/>
<evidence type="ECO:0000313" key="3">
    <source>
        <dbReference type="Proteomes" id="UP000439903"/>
    </source>
</evidence>
<dbReference type="InterPro" id="IPR050618">
    <property type="entry name" value="Ubq-SigPath_Reg"/>
</dbReference>
<dbReference type="PROSITE" id="PS50188">
    <property type="entry name" value="B302_SPRY"/>
    <property type="match status" value="1"/>
</dbReference>
<dbReference type="InterPro" id="IPR003877">
    <property type="entry name" value="SPRY_dom"/>
</dbReference>
<evidence type="ECO:0000313" key="2">
    <source>
        <dbReference type="EMBL" id="KAF0512700.1"/>
    </source>
</evidence>
<dbReference type="Pfam" id="PF00622">
    <property type="entry name" value="SPRY"/>
    <property type="match status" value="1"/>
</dbReference>
<dbReference type="AlphaFoldDB" id="A0A8H4AMH6"/>
<gene>
    <name evidence="2" type="ORF">F8M41_017942</name>
</gene>
<protein>
    <submittedName>
        <fullName evidence="2">SPRY-domain-containing protein</fullName>
    </submittedName>
</protein>
<keyword evidence="3" id="KW-1185">Reference proteome</keyword>